<comment type="similarity">
    <text evidence="2">Belongs to the paired homeobox family.</text>
</comment>
<dbReference type="SMART" id="SM00389">
    <property type="entry name" value="HOX"/>
    <property type="match status" value="1"/>
</dbReference>
<evidence type="ECO:0000256" key="5">
    <source>
        <dbReference type="ARBA" id="ARBA00023015"/>
    </source>
</evidence>
<evidence type="ECO:0000256" key="2">
    <source>
        <dbReference type="ARBA" id="ARBA00005733"/>
    </source>
</evidence>
<keyword evidence="7 10" id="KW-0371">Homeobox</keyword>
<evidence type="ECO:0000256" key="11">
    <source>
        <dbReference type="RuleBase" id="RU000682"/>
    </source>
</evidence>
<evidence type="ECO:0000256" key="7">
    <source>
        <dbReference type="ARBA" id="ARBA00023155"/>
    </source>
</evidence>
<feature type="domain" description="Paired" evidence="14">
    <location>
        <begin position="41"/>
        <end position="171"/>
    </location>
</feature>
<feature type="region of interest" description="Disordered" evidence="12">
    <location>
        <begin position="1"/>
        <end position="30"/>
    </location>
</feature>
<evidence type="ECO:0000313" key="16">
    <source>
        <dbReference type="Proteomes" id="UP000605970"/>
    </source>
</evidence>
<comment type="subcellular location">
    <subcellularLocation>
        <location evidence="1 10 11">Nucleus</location>
    </subcellularLocation>
</comment>
<evidence type="ECO:0000313" key="15">
    <source>
        <dbReference type="EMBL" id="KAF7640067.1"/>
    </source>
</evidence>
<keyword evidence="9 10" id="KW-0539">Nucleus</keyword>
<comment type="caution">
    <text evidence="15">The sequence shown here is derived from an EMBL/GenBank/DDBJ whole genome shotgun (WGS) entry which is preliminary data.</text>
</comment>
<dbReference type="OrthoDB" id="3225452at2759"/>
<dbReference type="Pfam" id="PF00046">
    <property type="entry name" value="Homeodomain"/>
    <property type="match status" value="1"/>
</dbReference>
<dbReference type="Pfam" id="PF00292">
    <property type="entry name" value="PAX"/>
    <property type="match status" value="1"/>
</dbReference>
<feature type="domain" description="Homeobox" evidence="13">
    <location>
        <begin position="282"/>
        <end position="342"/>
    </location>
</feature>
<dbReference type="Proteomes" id="UP000605970">
    <property type="component" value="Unassembled WGS sequence"/>
</dbReference>
<keyword evidence="3" id="KW-0217">Developmental protein</keyword>
<evidence type="ECO:0000256" key="8">
    <source>
        <dbReference type="ARBA" id="ARBA00023163"/>
    </source>
</evidence>
<dbReference type="InterPro" id="IPR043565">
    <property type="entry name" value="PAX_fam"/>
</dbReference>
<dbReference type="AlphaFoldDB" id="A0A8T0A2K4"/>
<dbReference type="SUPFAM" id="SSF46689">
    <property type="entry name" value="Homeodomain-like"/>
    <property type="match status" value="2"/>
</dbReference>
<evidence type="ECO:0000256" key="4">
    <source>
        <dbReference type="ARBA" id="ARBA00022724"/>
    </source>
</evidence>
<dbReference type="GO" id="GO:0000978">
    <property type="term" value="F:RNA polymerase II cis-regulatory region sequence-specific DNA binding"/>
    <property type="evidence" value="ECO:0007669"/>
    <property type="project" value="TreeGrafter"/>
</dbReference>
<reference evidence="15" key="1">
    <citation type="journal article" date="2020" name="Ecol. Evol.">
        <title>Genome structure and content of the rice root-knot nematode (Meloidogyne graminicola).</title>
        <authorList>
            <person name="Phan N.T."/>
            <person name="Danchin E.G.J."/>
            <person name="Klopp C."/>
            <person name="Perfus-Barbeoch L."/>
            <person name="Kozlowski D.K."/>
            <person name="Koutsovoulos G.D."/>
            <person name="Lopez-Roques C."/>
            <person name="Bouchez O."/>
            <person name="Zahm M."/>
            <person name="Besnard G."/>
            <person name="Bellafiore S."/>
        </authorList>
    </citation>
    <scope>NUCLEOTIDE SEQUENCE</scope>
    <source>
        <strain evidence="15">VN-18</strain>
    </source>
</reference>
<evidence type="ECO:0000256" key="9">
    <source>
        <dbReference type="ARBA" id="ARBA00023242"/>
    </source>
</evidence>
<evidence type="ECO:0000256" key="1">
    <source>
        <dbReference type="ARBA" id="ARBA00004123"/>
    </source>
</evidence>
<dbReference type="PROSITE" id="PS51057">
    <property type="entry name" value="PAIRED_2"/>
    <property type="match status" value="1"/>
</dbReference>
<dbReference type="PROSITE" id="PS00027">
    <property type="entry name" value="HOMEOBOX_1"/>
    <property type="match status" value="1"/>
</dbReference>
<sequence>MKKLNNNQLNNKSFNSLKYSSNNTLTTQQSSPKITFENFLGQGRMNQLGGVFINGRPLPQEKRLQIVEMARRGIKPCKISRELKVSHGAVSKILMRYNETGSISPGQIGGNPRSRISIQAVRQYILRILNEQKNNKNISAQQIQQILVQRGICSEQNVPSTSRINRLLKTQKYLKEKNEIIKENKQIECLSEQQQILTTKPLSHSIENILNKTINNNNNNYSNTIDISKEIQQSTTTTTTITNSIVSSNIPFLNKFNDLNNKSISIGSDEENYQQQQSILTPENKRSRTAFNQEQLRLLENVFNENPYPLAEQKEWLVKSTNLDEDKIITWFSNRRARSRRKALQNGLSNYQNFFFEANNFLLPKIKESSSVNLINKNIEETIIINNNQQQQQKQQIQQQQQQFNNNNNLNILFPSFNISKNIPVFLSLFPSLTSPLPSNISNKNI</sequence>
<dbReference type="InterPro" id="IPR036388">
    <property type="entry name" value="WH-like_DNA-bd_sf"/>
</dbReference>
<evidence type="ECO:0000256" key="12">
    <source>
        <dbReference type="SAM" id="MobiDB-lite"/>
    </source>
</evidence>
<evidence type="ECO:0000256" key="3">
    <source>
        <dbReference type="ARBA" id="ARBA00022473"/>
    </source>
</evidence>
<evidence type="ECO:0000256" key="6">
    <source>
        <dbReference type="ARBA" id="ARBA00023125"/>
    </source>
</evidence>
<dbReference type="PRINTS" id="PR00027">
    <property type="entry name" value="PAIREDBOX"/>
</dbReference>
<keyword evidence="5" id="KW-0805">Transcription regulation</keyword>
<gene>
    <name evidence="15" type="ORF">Mgra_00000510</name>
</gene>
<dbReference type="CDD" id="cd00086">
    <property type="entry name" value="homeodomain"/>
    <property type="match status" value="1"/>
</dbReference>
<dbReference type="EMBL" id="JABEBT010000002">
    <property type="protein sequence ID" value="KAF7640067.1"/>
    <property type="molecule type" value="Genomic_DNA"/>
</dbReference>
<evidence type="ECO:0000259" key="14">
    <source>
        <dbReference type="PROSITE" id="PS51057"/>
    </source>
</evidence>
<dbReference type="InterPro" id="IPR017970">
    <property type="entry name" value="Homeobox_CS"/>
</dbReference>
<dbReference type="PANTHER" id="PTHR45636">
    <property type="entry name" value="PAIRED BOX PROTEIN PAX-6-RELATED-RELATED"/>
    <property type="match status" value="1"/>
</dbReference>
<dbReference type="Gene3D" id="1.10.10.60">
    <property type="entry name" value="Homeodomain-like"/>
    <property type="match status" value="1"/>
</dbReference>
<dbReference type="InterPro" id="IPR001356">
    <property type="entry name" value="HD"/>
</dbReference>
<evidence type="ECO:0000256" key="10">
    <source>
        <dbReference type="PROSITE-ProRule" id="PRU00108"/>
    </source>
</evidence>
<dbReference type="PANTHER" id="PTHR45636:SF49">
    <property type="entry name" value="PAIRED BOX PROTEIN 3 HOMOLOG"/>
    <property type="match status" value="1"/>
</dbReference>
<dbReference type="GO" id="GO:0000981">
    <property type="term" value="F:DNA-binding transcription factor activity, RNA polymerase II-specific"/>
    <property type="evidence" value="ECO:0007669"/>
    <property type="project" value="InterPro"/>
</dbReference>
<dbReference type="GO" id="GO:0005634">
    <property type="term" value="C:nucleus"/>
    <property type="evidence" value="ECO:0007669"/>
    <property type="project" value="UniProtKB-SubCell"/>
</dbReference>
<dbReference type="Gene3D" id="1.10.10.10">
    <property type="entry name" value="Winged helix-like DNA-binding domain superfamily/Winged helix DNA-binding domain"/>
    <property type="match status" value="2"/>
</dbReference>
<accession>A0A8T0A2K4</accession>
<keyword evidence="4" id="KW-0563">Paired box</keyword>
<feature type="DNA-binding region" description="Homeobox" evidence="10">
    <location>
        <begin position="284"/>
        <end position="343"/>
    </location>
</feature>
<evidence type="ECO:0000259" key="13">
    <source>
        <dbReference type="PROSITE" id="PS50071"/>
    </source>
</evidence>
<keyword evidence="6 10" id="KW-0238">DNA-binding</keyword>
<organism evidence="15 16">
    <name type="scientific">Meloidogyne graminicola</name>
    <dbReference type="NCBI Taxonomy" id="189291"/>
    <lineage>
        <taxon>Eukaryota</taxon>
        <taxon>Metazoa</taxon>
        <taxon>Ecdysozoa</taxon>
        <taxon>Nematoda</taxon>
        <taxon>Chromadorea</taxon>
        <taxon>Rhabditida</taxon>
        <taxon>Tylenchina</taxon>
        <taxon>Tylenchomorpha</taxon>
        <taxon>Tylenchoidea</taxon>
        <taxon>Meloidogynidae</taxon>
        <taxon>Meloidogyninae</taxon>
        <taxon>Meloidogyne</taxon>
    </lineage>
</organism>
<dbReference type="InterPro" id="IPR009057">
    <property type="entry name" value="Homeodomain-like_sf"/>
</dbReference>
<keyword evidence="16" id="KW-1185">Reference proteome</keyword>
<dbReference type="SMART" id="SM00351">
    <property type="entry name" value="PAX"/>
    <property type="match status" value="1"/>
</dbReference>
<keyword evidence="8" id="KW-0804">Transcription</keyword>
<proteinExistence type="inferred from homology"/>
<name>A0A8T0A2K4_9BILA</name>
<protein>
    <submittedName>
        <fullName evidence="15">Uncharacterized protein</fullName>
    </submittedName>
</protein>
<dbReference type="PROSITE" id="PS50071">
    <property type="entry name" value="HOMEOBOX_2"/>
    <property type="match status" value="1"/>
</dbReference>
<dbReference type="InterPro" id="IPR001523">
    <property type="entry name" value="Paired_dom"/>
</dbReference>